<dbReference type="InterPro" id="IPR036065">
    <property type="entry name" value="BolA-like_sf"/>
</dbReference>
<accession>A0A251XCJ5</accession>
<reference evidence="2 3" key="1">
    <citation type="submission" date="2016-12" db="EMBL/GenBank/DDBJ databases">
        <title>Thioflexothrix psekupsii D3 genome sequencing and assembly.</title>
        <authorList>
            <person name="Fomenkov A."/>
            <person name="Vincze T."/>
            <person name="Grabovich M."/>
            <person name="Anton B.P."/>
            <person name="Dubinina G."/>
            <person name="Orlova M."/>
            <person name="Belousova E."/>
            <person name="Roberts R.J."/>
        </authorList>
    </citation>
    <scope>NUCLEOTIDE SEQUENCE [LARGE SCALE GENOMIC DNA]</scope>
    <source>
        <strain evidence="2">D3</strain>
    </source>
</reference>
<evidence type="ECO:0000256" key="1">
    <source>
        <dbReference type="RuleBase" id="RU003860"/>
    </source>
</evidence>
<evidence type="ECO:0000313" key="3">
    <source>
        <dbReference type="Proteomes" id="UP000194798"/>
    </source>
</evidence>
<protein>
    <submittedName>
        <fullName evidence="2">BolA family transcriptional regulator</fullName>
    </submittedName>
</protein>
<dbReference type="PANTHER" id="PTHR46230:SF7">
    <property type="entry name" value="BOLA-LIKE PROTEIN 1"/>
    <property type="match status" value="1"/>
</dbReference>
<gene>
    <name evidence="2" type="ORF">TPSD3_01045</name>
</gene>
<dbReference type="Proteomes" id="UP000194798">
    <property type="component" value="Unassembled WGS sequence"/>
</dbReference>
<dbReference type="SUPFAM" id="SSF82657">
    <property type="entry name" value="BolA-like"/>
    <property type="match status" value="1"/>
</dbReference>
<dbReference type="AlphaFoldDB" id="A0A251XCJ5"/>
<dbReference type="PANTHER" id="PTHR46230">
    <property type="match status" value="1"/>
</dbReference>
<dbReference type="EMBL" id="MSLT01000002">
    <property type="protein sequence ID" value="OUD16019.1"/>
    <property type="molecule type" value="Genomic_DNA"/>
</dbReference>
<keyword evidence="3" id="KW-1185">Reference proteome</keyword>
<name>A0A251XCJ5_9GAMM</name>
<proteinExistence type="inferred from homology"/>
<evidence type="ECO:0000313" key="2">
    <source>
        <dbReference type="EMBL" id="OUD16019.1"/>
    </source>
</evidence>
<dbReference type="GO" id="GO:0016226">
    <property type="term" value="P:iron-sulfur cluster assembly"/>
    <property type="evidence" value="ECO:0007669"/>
    <property type="project" value="TreeGrafter"/>
</dbReference>
<organism evidence="2 3">
    <name type="scientific">Thioflexithrix psekupsensis</name>
    <dbReference type="NCBI Taxonomy" id="1570016"/>
    <lineage>
        <taxon>Bacteria</taxon>
        <taxon>Pseudomonadati</taxon>
        <taxon>Pseudomonadota</taxon>
        <taxon>Gammaproteobacteria</taxon>
        <taxon>Thiotrichales</taxon>
        <taxon>Thioflexithrix</taxon>
    </lineage>
</organism>
<sequence length="91" mass="9892">MSDDRVEKIRGCLTTAFQPKQIDIIDDSHQHAGHAGARSGGGHFTVHLVSAAFAGKSLVQRHRMVYEALSALMSSDIHALSIHAKTPDEMQ</sequence>
<dbReference type="PIRSF" id="PIRSF003113">
    <property type="entry name" value="BolA"/>
    <property type="match status" value="1"/>
</dbReference>
<dbReference type="RefSeq" id="WP_086486747.1">
    <property type="nucleotide sequence ID" value="NZ_MSLT01000002.1"/>
</dbReference>
<dbReference type="OrthoDB" id="9812890at2"/>
<dbReference type="Pfam" id="PF01722">
    <property type="entry name" value="BolA"/>
    <property type="match status" value="1"/>
</dbReference>
<comment type="caution">
    <text evidence="2">The sequence shown here is derived from an EMBL/GenBank/DDBJ whole genome shotgun (WGS) entry which is preliminary data.</text>
</comment>
<comment type="similarity">
    <text evidence="1">Belongs to the BolA/IbaG family.</text>
</comment>
<dbReference type="Gene3D" id="3.30.300.90">
    <property type="entry name" value="BolA-like"/>
    <property type="match status" value="1"/>
</dbReference>
<dbReference type="InterPro" id="IPR002634">
    <property type="entry name" value="BolA"/>
</dbReference>